<dbReference type="PANTHER" id="PTHR43855">
    <property type="entry name" value="THIOSULFATE SULFURTRANSFERASE"/>
    <property type="match status" value="1"/>
</dbReference>
<evidence type="ECO:0000313" key="6">
    <source>
        <dbReference type="Proteomes" id="UP000664601"/>
    </source>
</evidence>
<organism evidence="5 6">
    <name type="scientific">Candidatus Enterococcus moelleringii</name>
    <dbReference type="NCBI Taxonomy" id="2815325"/>
    <lineage>
        <taxon>Bacteria</taxon>
        <taxon>Bacillati</taxon>
        <taxon>Bacillota</taxon>
        <taxon>Bacilli</taxon>
        <taxon>Lactobacillales</taxon>
        <taxon>Enterococcaceae</taxon>
        <taxon>Enterococcus</taxon>
    </lineage>
</organism>
<evidence type="ECO:0000313" key="5">
    <source>
        <dbReference type="EMBL" id="MBO1307335.1"/>
    </source>
</evidence>
<dbReference type="EC" id="2.8.1.1" evidence="1"/>
<comment type="catalytic activity">
    <reaction evidence="3">
        <text>thiosulfate + hydrogen cyanide = thiocyanate + sulfite + 2 H(+)</text>
        <dbReference type="Rhea" id="RHEA:16881"/>
        <dbReference type="ChEBI" id="CHEBI:15378"/>
        <dbReference type="ChEBI" id="CHEBI:17359"/>
        <dbReference type="ChEBI" id="CHEBI:18022"/>
        <dbReference type="ChEBI" id="CHEBI:18407"/>
        <dbReference type="ChEBI" id="CHEBI:33542"/>
        <dbReference type="EC" id="2.8.1.1"/>
    </reaction>
</comment>
<dbReference type="Gene3D" id="3.40.250.10">
    <property type="entry name" value="Rhodanese-like domain"/>
    <property type="match status" value="2"/>
</dbReference>
<keyword evidence="2" id="KW-0677">Repeat</keyword>
<dbReference type="InterPro" id="IPR051126">
    <property type="entry name" value="Thiosulfate_sulfurtransferase"/>
</dbReference>
<sequence>MNKQFFVDAAAAHRLLSQGYKVLAVGNQQEFTFQQSHLPGAIYFDTNEIESEENGWNILPAQQCQQVFIKKGITVDTPVLIYSSNLNAACRVAFVAYWLGINQIKILEDGLRSWVYPLEQGTVEVEKAEDFGTRIPRRPEILISTSEDLLQAKSRNPELILASVRSREEYSGATSNYSYIEQAGEPEGAIFTPASCGKDDVADLLTADHRLKPLSEIDQAWQTAGLNPEKEIVFYCGTGWRASTAFFVAKELGWSQIRLFDGGWYDWSKKHNQNPKKFPLKKTL</sequence>
<dbReference type="RefSeq" id="WP_207674271.1">
    <property type="nucleotide sequence ID" value="NZ_JAFREM010000022.1"/>
</dbReference>
<evidence type="ECO:0000259" key="4">
    <source>
        <dbReference type="PROSITE" id="PS50206"/>
    </source>
</evidence>
<dbReference type="PANTHER" id="PTHR43855:SF1">
    <property type="entry name" value="THIOSULFATE SULFURTRANSFERASE"/>
    <property type="match status" value="1"/>
</dbReference>
<reference evidence="5 6" key="1">
    <citation type="submission" date="2021-03" db="EMBL/GenBank/DDBJ databases">
        <title>Enterococcal diversity collection.</title>
        <authorList>
            <person name="Gilmore M.S."/>
            <person name="Schwartzman J."/>
            <person name="Van Tyne D."/>
            <person name="Martin M."/>
            <person name="Earl A.M."/>
            <person name="Manson A.L."/>
            <person name="Straub T."/>
            <person name="Salamzade R."/>
            <person name="Saavedra J."/>
            <person name="Lebreton F."/>
            <person name="Prichula J."/>
            <person name="Schaufler K."/>
            <person name="Gaca A."/>
            <person name="Sgardioli B."/>
            <person name="Wagenaar J."/>
            <person name="Strong T."/>
        </authorList>
    </citation>
    <scope>NUCLEOTIDE SEQUENCE [LARGE SCALE GENOMIC DNA]</scope>
    <source>
        <strain evidence="5 6">669A</strain>
    </source>
</reference>
<dbReference type="CDD" id="cd01449">
    <property type="entry name" value="TST_Repeat_2"/>
    <property type="match status" value="1"/>
</dbReference>
<dbReference type="Pfam" id="PF00581">
    <property type="entry name" value="Rhodanese"/>
    <property type="match status" value="2"/>
</dbReference>
<dbReference type="InterPro" id="IPR001763">
    <property type="entry name" value="Rhodanese-like_dom"/>
</dbReference>
<dbReference type="EMBL" id="JAFREM010000022">
    <property type="protein sequence ID" value="MBO1307335.1"/>
    <property type="molecule type" value="Genomic_DNA"/>
</dbReference>
<evidence type="ECO:0000256" key="2">
    <source>
        <dbReference type="ARBA" id="ARBA00022737"/>
    </source>
</evidence>
<proteinExistence type="predicted"/>
<dbReference type="SUPFAM" id="SSF52821">
    <property type="entry name" value="Rhodanese/Cell cycle control phosphatase"/>
    <property type="match status" value="2"/>
</dbReference>
<dbReference type="Proteomes" id="UP000664601">
    <property type="component" value="Unassembled WGS sequence"/>
</dbReference>
<dbReference type="PROSITE" id="PS00380">
    <property type="entry name" value="RHODANESE_1"/>
    <property type="match status" value="1"/>
</dbReference>
<dbReference type="InterPro" id="IPR036873">
    <property type="entry name" value="Rhodanese-like_dom_sf"/>
</dbReference>
<evidence type="ECO:0000256" key="1">
    <source>
        <dbReference type="ARBA" id="ARBA00012245"/>
    </source>
</evidence>
<comment type="caution">
    <text evidence="5">The sequence shown here is derived from an EMBL/GenBank/DDBJ whole genome shotgun (WGS) entry which is preliminary data.</text>
</comment>
<evidence type="ECO:0000256" key="3">
    <source>
        <dbReference type="ARBA" id="ARBA00047549"/>
    </source>
</evidence>
<gene>
    <name evidence="5" type="ORF">JZO70_14245</name>
</gene>
<name>A0ABS3LE11_9ENTE</name>
<dbReference type="SMART" id="SM00450">
    <property type="entry name" value="RHOD"/>
    <property type="match status" value="2"/>
</dbReference>
<dbReference type="PROSITE" id="PS50206">
    <property type="entry name" value="RHODANESE_3"/>
    <property type="match status" value="2"/>
</dbReference>
<feature type="domain" description="Rhodanese" evidence="4">
    <location>
        <begin position="155"/>
        <end position="272"/>
    </location>
</feature>
<keyword evidence="6" id="KW-1185">Reference proteome</keyword>
<accession>A0ABS3LE11</accession>
<protein>
    <recommendedName>
        <fullName evidence="1">thiosulfate sulfurtransferase</fullName>
        <ecNumber evidence="1">2.8.1.1</ecNumber>
    </recommendedName>
</protein>
<feature type="domain" description="Rhodanese" evidence="4">
    <location>
        <begin position="33"/>
        <end position="120"/>
    </location>
</feature>
<dbReference type="InterPro" id="IPR001307">
    <property type="entry name" value="Thiosulphate_STrfase_CS"/>
</dbReference>